<feature type="binding site" description="axial binding residue" evidence="13">
    <location>
        <position position="470"/>
    </location>
    <ligand>
        <name>heme</name>
        <dbReference type="ChEBI" id="CHEBI:30413"/>
    </ligand>
    <ligandPart>
        <name>Fe</name>
        <dbReference type="ChEBI" id="CHEBI:18248"/>
    </ligandPart>
</feature>
<dbReference type="InterPro" id="IPR002403">
    <property type="entry name" value="Cyt_P450_E_grp-IV"/>
</dbReference>
<name>A0A6A4H446_9AGAR</name>
<keyword evidence="12" id="KW-0472">Membrane</keyword>
<dbReference type="InterPro" id="IPR036396">
    <property type="entry name" value="Cyt_P450_sf"/>
</dbReference>
<keyword evidence="8" id="KW-1133">Transmembrane helix</keyword>
<dbReference type="GO" id="GO:0016705">
    <property type="term" value="F:oxidoreductase activity, acting on paired donors, with incorporation or reduction of molecular oxygen"/>
    <property type="evidence" value="ECO:0007669"/>
    <property type="project" value="InterPro"/>
</dbReference>
<dbReference type="OrthoDB" id="1470350at2759"/>
<keyword evidence="5 13" id="KW-0349">Heme</keyword>
<dbReference type="GO" id="GO:0020037">
    <property type="term" value="F:heme binding"/>
    <property type="evidence" value="ECO:0007669"/>
    <property type="project" value="InterPro"/>
</dbReference>
<evidence type="ECO:0000256" key="10">
    <source>
        <dbReference type="ARBA" id="ARBA00023004"/>
    </source>
</evidence>
<dbReference type="PROSITE" id="PS00086">
    <property type="entry name" value="CYTOCHROME_P450"/>
    <property type="match status" value="1"/>
</dbReference>
<dbReference type="SUPFAM" id="SSF48264">
    <property type="entry name" value="Cytochrome P450"/>
    <property type="match status" value="1"/>
</dbReference>
<evidence type="ECO:0000256" key="12">
    <source>
        <dbReference type="ARBA" id="ARBA00023136"/>
    </source>
</evidence>
<dbReference type="InterPro" id="IPR001128">
    <property type="entry name" value="Cyt_P450"/>
</dbReference>
<dbReference type="InterPro" id="IPR050121">
    <property type="entry name" value="Cytochrome_P450_monoxygenase"/>
</dbReference>
<keyword evidence="7 13" id="KW-0479">Metal-binding</keyword>
<evidence type="ECO:0000313" key="15">
    <source>
        <dbReference type="EMBL" id="KAE9391897.1"/>
    </source>
</evidence>
<evidence type="ECO:0000256" key="8">
    <source>
        <dbReference type="ARBA" id="ARBA00022989"/>
    </source>
</evidence>
<evidence type="ECO:0000256" key="11">
    <source>
        <dbReference type="ARBA" id="ARBA00023033"/>
    </source>
</evidence>
<dbReference type="Pfam" id="PF00067">
    <property type="entry name" value="p450"/>
    <property type="match status" value="1"/>
</dbReference>
<organism evidence="15 16">
    <name type="scientific">Gymnopus androsaceus JB14</name>
    <dbReference type="NCBI Taxonomy" id="1447944"/>
    <lineage>
        <taxon>Eukaryota</taxon>
        <taxon>Fungi</taxon>
        <taxon>Dikarya</taxon>
        <taxon>Basidiomycota</taxon>
        <taxon>Agaricomycotina</taxon>
        <taxon>Agaricomycetes</taxon>
        <taxon>Agaricomycetidae</taxon>
        <taxon>Agaricales</taxon>
        <taxon>Marasmiineae</taxon>
        <taxon>Omphalotaceae</taxon>
        <taxon>Gymnopus</taxon>
    </lineage>
</organism>
<comment type="cofactor">
    <cofactor evidence="1 13">
        <name>heme</name>
        <dbReference type="ChEBI" id="CHEBI:30413"/>
    </cofactor>
</comment>
<evidence type="ECO:0000256" key="1">
    <source>
        <dbReference type="ARBA" id="ARBA00001971"/>
    </source>
</evidence>
<dbReference type="GO" id="GO:0004497">
    <property type="term" value="F:monooxygenase activity"/>
    <property type="evidence" value="ECO:0007669"/>
    <property type="project" value="UniProtKB-KW"/>
</dbReference>
<comment type="pathway">
    <text evidence="3">Secondary metabolite biosynthesis; terpenoid biosynthesis.</text>
</comment>
<dbReference type="PANTHER" id="PTHR24305">
    <property type="entry name" value="CYTOCHROME P450"/>
    <property type="match status" value="1"/>
</dbReference>
<keyword evidence="11 14" id="KW-0503">Monooxygenase</keyword>
<dbReference type="InterPro" id="IPR017972">
    <property type="entry name" value="Cyt_P450_CS"/>
</dbReference>
<dbReference type="CDD" id="cd11069">
    <property type="entry name" value="CYP_FUM15-like"/>
    <property type="match status" value="1"/>
</dbReference>
<keyword evidence="9 14" id="KW-0560">Oxidoreductase</keyword>
<dbReference type="GO" id="GO:0005506">
    <property type="term" value="F:iron ion binding"/>
    <property type="evidence" value="ECO:0007669"/>
    <property type="project" value="InterPro"/>
</dbReference>
<dbReference type="AlphaFoldDB" id="A0A6A4H446"/>
<keyword evidence="10 13" id="KW-0408">Iron</keyword>
<evidence type="ECO:0000313" key="16">
    <source>
        <dbReference type="Proteomes" id="UP000799118"/>
    </source>
</evidence>
<comment type="similarity">
    <text evidence="4 14">Belongs to the cytochrome P450 family.</text>
</comment>
<dbReference type="PANTHER" id="PTHR24305:SF166">
    <property type="entry name" value="CYTOCHROME P450 12A4, MITOCHONDRIAL-RELATED"/>
    <property type="match status" value="1"/>
</dbReference>
<evidence type="ECO:0000256" key="6">
    <source>
        <dbReference type="ARBA" id="ARBA00022692"/>
    </source>
</evidence>
<evidence type="ECO:0000256" key="14">
    <source>
        <dbReference type="RuleBase" id="RU000461"/>
    </source>
</evidence>
<evidence type="ECO:0000256" key="9">
    <source>
        <dbReference type="ARBA" id="ARBA00023002"/>
    </source>
</evidence>
<gene>
    <name evidence="15" type="ORF">BT96DRAFT_888365</name>
</gene>
<reference evidence="15" key="1">
    <citation type="journal article" date="2019" name="Environ. Microbiol.">
        <title>Fungal ecological strategies reflected in gene transcription - a case study of two litter decomposers.</title>
        <authorList>
            <person name="Barbi F."/>
            <person name="Kohler A."/>
            <person name="Barry K."/>
            <person name="Baskaran P."/>
            <person name="Daum C."/>
            <person name="Fauchery L."/>
            <person name="Ihrmark K."/>
            <person name="Kuo A."/>
            <person name="LaButti K."/>
            <person name="Lipzen A."/>
            <person name="Morin E."/>
            <person name="Grigoriev I.V."/>
            <person name="Henrissat B."/>
            <person name="Lindahl B."/>
            <person name="Martin F."/>
        </authorList>
    </citation>
    <scope>NUCLEOTIDE SEQUENCE</scope>
    <source>
        <strain evidence="15">JB14</strain>
    </source>
</reference>
<protein>
    <submittedName>
        <fullName evidence="15">Cytochrome P450</fullName>
    </submittedName>
</protein>
<dbReference type="Proteomes" id="UP000799118">
    <property type="component" value="Unassembled WGS sequence"/>
</dbReference>
<sequence length="535" mass="59133">MFAGNGDTVALIGLSLGLTYLVFKFVHNALTSPMRYLAGPRNPSFLYGNVFDEKNISSDTVETWVGAYGSTFKVHGLLSVNRIWTKDLDAIHHVLKNDHIYHKPGPARHTLSRLLGNGILVTEGAEHKLQKRVMNAAFGASQIRQLTDIFYAKSILLRDVWASEIVESATTGEVEAFDGLNKATLDIIGLAGFGYNFNALNTEGKMNELYEAFATIFQEGTPTPWEILQAMIPALRVFPAFPGKAFHKAKETMARIGNELLSEAKALQKGTGEKGDTTAKDLLSLLVRSNMNDELPMEQRMSDADVLAQVPTFIVAGHETTSTSTTWALYALSLHKDVQVKLREELLDVATIQPSMDELNALPYLDAFVHEVLRLYSPVPVTARKATKDDIIPLREPYTDLKGRVHNQIPIKKGQALSISIYAVNRDKTLWGPDANVFRPERWEKIPEAVKAIPGVWGNLLTFSAGNHACIGFRFSLIEMKVLLFTLIRAFEVDLAIPAENVKIKSTGVIIRPMVEVDGKELAKLPLVIKAVNSA</sequence>
<dbReference type="PRINTS" id="PR00385">
    <property type="entry name" value="P450"/>
</dbReference>
<dbReference type="EMBL" id="ML769610">
    <property type="protein sequence ID" value="KAE9391897.1"/>
    <property type="molecule type" value="Genomic_DNA"/>
</dbReference>
<evidence type="ECO:0000256" key="13">
    <source>
        <dbReference type="PIRSR" id="PIRSR602403-1"/>
    </source>
</evidence>
<evidence type="ECO:0000256" key="7">
    <source>
        <dbReference type="ARBA" id="ARBA00022723"/>
    </source>
</evidence>
<dbReference type="GO" id="GO:0016020">
    <property type="term" value="C:membrane"/>
    <property type="evidence" value="ECO:0007669"/>
    <property type="project" value="UniProtKB-SubCell"/>
</dbReference>
<comment type="subcellular location">
    <subcellularLocation>
        <location evidence="2">Membrane</location>
    </subcellularLocation>
</comment>
<evidence type="ECO:0000256" key="4">
    <source>
        <dbReference type="ARBA" id="ARBA00010617"/>
    </source>
</evidence>
<dbReference type="Gene3D" id="1.10.630.10">
    <property type="entry name" value="Cytochrome P450"/>
    <property type="match status" value="1"/>
</dbReference>
<evidence type="ECO:0000256" key="5">
    <source>
        <dbReference type="ARBA" id="ARBA00022617"/>
    </source>
</evidence>
<evidence type="ECO:0000256" key="2">
    <source>
        <dbReference type="ARBA" id="ARBA00004370"/>
    </source>
</evidence>
<keyword evidence="6" id="KW-0812">Transmembrane</keyword>
<evidence type="ECO:0000256" key="3">
    <source>
        <dbReference type="ARBA" id="ARBA00004721"/>
    </source>
</evidence>
<proteinExistence type="inferred from homology"/>
<dbReference type="PRINTS" id="PR00465">
    <property type="entry name" value="EP450IV"/>
</dbReference>
<keyword evidence="16" id="KW-1185">Reference proteome</keyword>
<accession>A0A6A4H446</accession>